<feature type="domain" description="Probable ATP-binding protein BrxC 4th six-stranded beta-sheet" evidence="8">
    <location>
        <begin position="736"/>
        <end position="906"/>
    </location>
</feature>
<evidence type="ECO:0000256" key="2">
    <source>
        <dbReference type="ARBA" id="ARBA00022603"/>
    </source>
</evidence>
<accession>A0A9W6FCM6</accession>
<dbReference type="Pfam" id="PF25792">
    <property type="entry name" value="BREX_BrxC_helical"/>
    <property type="match status" value="1"/>
</dbReference>
<comment type="caution">
    <text evidence="9">The sequence shown here is derived from an EMBL/GenBank/DDBJ whole genome shotgun (WGS) entry which is preliminary data.</text>
</comment>
<reference evidence="9 10" key="1">
    <citation type="journal article" date="2023" name="Commun. Biol.">
        <title>Reorganization of the ancestral sex-determining regions during the evolution of trioecy in Pleodorina starrii.</title>
        <authorList>
            <person name="Takahashi K."/>
            <person name="Suzuki S."/>
            <person name="Kawai-Toyooka H."/>
            <person name="Yamamoto K."/>
            <person name="Hamaji T."/>
            <person name="Ootsuki R."/>
            <person name="Yamaguchi H."/>
            <person name="Kawachi M."/>
            <person name="Higashiyama T."/>
            <person name="Nozaki H."/>
        </authorList>
    </citation>
    <scope>NUCLEOTIDE SEQUENCE [LARGE SCALE GENOMIC DNA]</scope>
    <source>
        <strain evidence="9 10">NIES-4479</strain>
    </source>
</reference>
<dbReference type="EMBL" id="BRXU01000086">
    <property type="protein sequence ID" value="GLC63091.1"/>
    <property type="molecule type" value="Genomic_DNA"/>
</dbReference>
<sequence>MMFDRKGRAEHLFKVVTSQRFLTKQGLGNEVPFFICPYAAADGMAMEEDRADLVTRSAHAGVRVLDMNLYDITLQILVERGILEQVLEIEQDTDKAELKELLQGVLDPQAHLVPMVAQMIKATPHDVIFLSGVGEVYPYLRSHNVLNNLQSTTKEAPTVMFFPGNYTHALATGASLDLFGLLHDDKYYRAFNIMNYEADDDTGLRTELDEYVITDEIGQRLEQFLEAYTNYHTANGVWISGFFGSGKSHLLKMLALLLENREVDGRRAADIFLEKEKIKDAPMIRGLLQKAVAIPSRSILFNIDQKADVISKTDVDALLAVFQKVFDDSCGFYGKQSHIAQMERDLHGRGQLETFKSAFHTASGKPWERGREQALLETRNIATAFAAATGGDPADAKDILNQYRKDTRVSIEDFAAAIKAWIDEQEPNFRLNFFVDEVGQYIADNVKLMTNLQTIAESLNTKCKGQAWIIVTAQQDMASVIGDMTQQQENDFSKIQARFSNRMPLNSADVAEVIQRRLLSKTEEGEAQLGNLYQREENNLKTLFDFTDGSIKLKNFRDRDQFVLSYPFPPYQYTLFQMAIQALSQHNAFEGKHSSVGERSMLGVFQEVAKKLKDQPVGGLATFDQMFEGIRTALKSSVQQSIHIAERDIEDVDPFAVRVLKALFLVKYVKEFKPSVRNISILLLSGFESDQTAQRRRIEEALAFLERNTLIQRNGEVYEFLTNEEKDVEAEIKALPVEQSEVSGALETMAFDAILRSRKIRHNTSGNEYQFTRRLDGHLIGKEHELAIHLHSPFSEDGDSPETIRTRTIVNEELTVVMKPDQLFLRDMVLFKQTDKFVRQSRSGSPQPGRDRIIAEKGEQNSRRSKDLELRLRKLIGEARLFVRGDELDLSGEDPQERVTKAFQTLVDKVYTNVPMLRAIIYTEADIMKSVQSGTSLFGENGEGLGEPEQEILNFLSSQARNGVKVSAKHLTDKFSTKPYGWPATAVMCLTGSLVTKNKIEARIDGAVYEGVDLARALNNSQMVGNLLLTTQTEFTPAALRNARDFYRELFGSPPGGSDARALGEDWKQAVDALETKVDDLTRQVHDYPFMAALAPLQARLKAMKGKPAAWYITEPIKQQDELLDGRETILDKILSFMGGAQKDIYDDARNTLSHQSENIADVDADAGRRLRAVMDDENCYRGSAIQNLKADLYDLKNKVDLAVIAERKAASAALDEVAVTLGQLPEYLALTSEQKQSIDGQLAAQSDRLDTTSLIPSLRDRSNQVTAKLDLVLAEGAAARREHPRAVKDLENALRTSGRTQVVEQVAYTWFNRFTALRFMDANGYTQVRVVSPADGQTRPELLAEAAAGNLPDGAPAEVSALLEGRVPSNDPQAEAYRLLLVHACNAWHGPMPFLFEELDDYTELLMPEDLLSQTSILARLRAVMTEEACQDVEIIGWLYQFYISEKKDQVFAGLKKNQKITAENIPAATQLFTPHWIVRYLVENSLGRLWLLNRPQSKLAAQMDYYIAPEEPETDFLRIGKPEDIKICDPACRSGHMLTYAFDLLYAIYEEEGYDPTEIPALILTHNLTGVEIDDRAGALAAFALAMKAAAKLGRRRFLRMEAKPQICVLQNVAFTPAEMQDVAAVVGRDLFTDEFRETLGQFEQAKNFGSLIVPKLRDPAEALRVVEARDFGGDLLLKEVQERVLAALRMAEALSPKYHSMTEETQRLEEENNRIFINAYGLQDELIPEVPLNEITLTCNPAYRYGGKASAEELELRLRADTMAEFLSYAVGCMFGRYSLDAPGLILANQGETLAEYLARVPNPTFIPDKDNVIPVLDADWFADDITDRFRQFLRVTFGEDSFRENLRFIEEALGKDIRRYFTRDFYADHVKRYKKRPIYWMFSSPKGTFNALIYMHRYRGDTVSVLLNEYLREFVTKLEGEQVRLNKLADDPTATQGQRTKALKDAGIIAKQLDELNEWEREVIFPLAQAKIEIDLDDGVKANYPKFGTALKKIVGLEVSDE</sequence>
<dbReference type="GO" id="GO:0009007">
    <property type="term" value="F:site-specific DNA-methyltransferase (adenine-specific) activity"/>
    <property type="evidence" value="ECO:0007669"/>
    <property type="project" value="UniProtKB-EC"/>
</dbReference>
<protein>
    <recommendedName>
        <fullName evidence="1">site-specific DNA-methyltransferase (adenine-specific)</fullName>
        <ecNumber evidence="1">2.1.1.72</ecNumber>
    </recommendedName>
</protein>
<dbReference type="SUPFAM" id="SSF53335">
    <property type="entry name" value="S-adenosyl-L-methionine-dependent methyltransferases"/>
    <property type="match status" value="1"/>
</dbReference>
<evidence type="ECO:0000256" key="4">
    <source>
        <dbReference type="ARBA" id="ARBA00047942"/>
    </source>
</evidence>
<proteinExistence type="predicted"/>
<dbReference type="InterPro" id="IPR047679">
    <property type="entry name" value="BREX_BrxC"/>
</dbReference>
<evidence type="ECO:0000259" key="7">
    <source>
        <dbReference type="Pfam" id="PF25792"/>
    </source>
</evidence>
<evidence type="ECO:0000256" key="3">
    <source>
        <dbReference type="ARBA" id="ARBA00022679"/>
    </source>
</evidence>
<dbReference type="InterPro" id="IPR058036">
    <property type="entry name" value="BREX_BrxC_4th"/>
</dbReference>
<organism evidence="9 10">
    <name type="scientific">Pleodorina starrii</name>
    <dbReference type="NCBI Taxonomy" id="330485"/>
    <lineage>
        <taxon>Eukaryota</taxon>
        <taxon>Viridiplantae</taxon>
        <taxon>Chlorophyta</taxon>
        <taxon>core chlorophytes</taxon>
        <taxon>Chlorophyceae</taxon>
        <taxon>CS clade</taxon>
        <taxon>Chlamydomonadales</taxon>
        <taxon>Volvocaceae</taxon>
        <taxon>Pleodorina</taxon>
    </lineage>
</organism>
<feature type="domain" description="Probable ATP-binding protein BrxC alpha-helical" evidence="7">
    <location>
        <begin position="1040"/>
        <end position="1159"/>
    </location>
</feature>
<dbReference type="InterPro" id="IPR027417">
    <property type="entry name" value="P-loop_NTPase"/>
</dbReference>
<dbReference type="PANTHER" id="PTHR33841:SF1">
    <property type="entry name" value="DNA METHYLTRANSFERASE A"/>
    <property type="match status" value="1"/>
</dbReference>
<dbReference type="Pfam" id="PF25796">
    <property type="entry name" value="BREX_BrxC_4th"/>
    <property type="match status" value="1"/>
</dbReference>
<dbReference type="NCBIfam" id="NF033441">
    <property type="entry name" value="BREX_BrxC"/>
    <property type="match status" value="1"/>
</dbReference>
<keyword evidence="3" id="KW-0808">Transferase</keyword>
<dbReference type="SUPFAM" id="SSF52540">
    <property type="entry name" value="P-loop containing nucleoside triphosphate hydrolases"/>
    <property type="match status" value="2"/>
</dbReference>
<dbReference type="Pfam" id="PF08747">
    <property type="entry name" value="BrxB"/>
    <property type="match status" value="1"/>
</dbReference>
<evidence type="ECO:0000313" key="9">
    <source>
        <dbReference type="EMBL" id="GLC63091.1"/>
    </source>
</evidence>
<feature type="region of interest" description="Disordered" evidence="5">
    <location>
        <begin position="839"/>
        <end position="860"/>
    </location>
</feature>
<evidence type="ECO:0000256" key="5">
    <source>
        <dbReference type="SAM" id="MobiDB-lite"/>
    </source>
</evidence>
<dbReference type="EC" id="2.1.1.72" evidence="1"/>
<feature type="compositionally biased region" description="Basic and acidic residues" evidence="5">
    <location>
        <begin position="849"/>
        <end position="860"/>
    </location>
</feature>
<comment type="catalytic activity">
    <reaction evidence="4">
        <text>a 2'-deoxyadenosine in DNA + S-adenosyl-L-methionine = an N(6)-methyl-2'-deoxyadenosine in DNA + S-adenosyl-L-homocysteine + H(+)</text>
        <dbReference type="Rhea" id="RHEA:15197"/>
        <dbReference type="Rhea" id="RHEA-COMP:12418"/>
        <dbReference type="Rhea" id="RHEA-COMP:12419"/>
        <dbReference type="ChEBI" id="CHEBI:15378"/>
        <dbReference type="ChEBI" id="CHEBI:57856"/>
        <dbReference type="ChEBI" id="CHEBI:59789"/>
        <dbReference type="ChEBI" id="CHEBI:90615"/>
        <dbReference type="ChEBI" id="CHEBI:90616"/>
        <dbReference type="EC" id="2.1.1.72"/>
    </reaction>
</comment>
<dbReference type="Pfam" id="PF25791">
    <property type="entry name" value="WHD_BREX_BrxC"/>
    <property type="match status" value="1"/>
</dbReference>
<dbReference type="InterPro" id="IPR050953">
    <property type="entry name" value="N4_N6_ade-DNA_methylase"/>
</dbReference>
<name>A0A9W6FCM6_9CHLO</name>
<gene>
    <name evidence="9" type="primary">PLESTB004245</name>
    <name evidence="9" type="ORF">PLESTB_001979700</name>
</gene>
<dbReference type="Gene3D" id="3.40.50.150">
    <property type="entry name" value="Vaccinia Virus protein VP39"/>
    <property type="match status" value="1"/>
</dbReference>
<keyword evidence="2" id="KW-0489">Methyltransferase</keyword>
<dbReference type="PANTHER" id="PTHR33841">
    <property type="entry name" value="DNA METHYLTRANSFERASE YEEA-RELATED"/>
    <property type="match status" value="1"/>
</dbReference>
<evidence type="ECO:0000259" key="8">
    <source>
        <dbReference type="Pfam" id="PF25796"/>
    </source>
</evidence>
<dbReference type="Proteomes" id="UP001165080">
    <property type="component" value="Unassembled WGS sequence"/>
</dbReference>
<dbReference type="GO" id="GO:0032259">
    <property type="term" value="P:methylation"/>
    <property type="evidence" value="ECO:0007669"/>
    <property type="project" value="UniProtKB-KW"/>
</dbReference>
<evidence type="ECO:0000256" key="1">
    <source>
        <dbReference type="ARBA" id="ARBA00011900"/>
    </source>
</evidence>
<dbReference type="NCBIfam" id="NF033452">
    <property type="entry name" value="BREX_1_MTaseX"/>
    <property type="match status" value="1"/>
</dbReference>
<keyword evidence="10" id="KW-1185">Reference proteome</keyword>
<feature type="domain" description="Probable ATP-binding protein BrxC winged helix-turn-helix" evidence="6">
    <location>
        <begin position="927"/>
        <end position="1019"/>
    </location>
</feature>
<dbReference type="InterPro" id="IPR029063">
    <property type="entry name" value="SAM-dependent_MTases_sf"/>
</dbReference>
<dbReference type="InterPro" id="IPR058038">
    <property type="entry name" value="BREX_BrxC_wHTH"/>
</dbReference>
<evidence type="ECO:0000259" key="6">
    <source>
        <dbReference type="Pfam" id="PF25791"/>
    </source>
</evidence>
<dbReference type="InterPro" id="IPR014858">
    <property type="entry name" value="BrxB"/>
</dbReference>
<dbReference type="InterPro" id="IPR058037">
    <property type="entry name" value="BREX_BrxC_helical"/>
</dbReference>
<dbReference type="InterPro" id="IPR047939">
    <property type="entry name" value="BREX_1_PglX"/>
</dbReference>
<evidence type="ECO:0000313" key="10">
    <source>
        <dbReference type="Proteomes" id="UP001165080"/>
    </source>
</evidence>